<dbReference type="SUPFAM" id="SSF49384">
    <property type="entry name" value="Carbohydrate-binding domain"/>
    <property type="match status" value="1"/>
</dbReference>
<organism evidence="1 2">
    <name type="scientific">Methanoculleus bourgensis</name>
    <dbReference type="NCBI Taxonomy" id="83986"/>
    <lineage>
        <taxon>Archaea</taxon>
        <taxon>Methanobacteriati</taxon>
        <taxon>Methanobacteriota</taxon>
        <taxon>Stenosarchaea group</taxon>
        <taxon>Methanomicrobia</taxon>
        <taxon>Methanomicrobiales</taxon>
        <taxon>Methanomicrobiaceae</taxon>
        <taxon>Methanoculleus</taxon>
    </lineage>
</organism>
<dbReference type="EMBL" id="LT158599">
    <property type="protein sequence ID" value="CVK34053.1"/>
    <property type="molecule type" value="Genomic_DNA"/>
</dbReference>
<accession>A0A0X3BPR1</accession>
<dbReference type="Pfam" id="PF17957">
    <property type="entry name" value="Big_7"/>
    <property type="match status" value="1"/>
</dbReference>
<gene>
    <name evidence="1" type="ORF">MMAB1_2840</name>
</gene>
<name>A0A0X3BPR1_9EURY</name>
<sequence length="456" mass="49146">MRKTLSIYSILLIIALISAGVGAVGAVSAKDATVGTVTNVPNGTVIPVNITIHSANKMDAFGFHVEFDPDVIKVTRSLKRVDGWSITGSLEDPGKYKIGGYSEEPDAVLTGDFLLCDLMCQALTNDGSKTNITLVFDTIYEQKKNVAQDYKSVNGTFSTLDEVPPTITIDYPRDTATVSQDIMVNATITDVGGVNPDSIKVYVGNTAVTFDKKAISQDYYIVNATHTVQNLGQYVICVEASDNSSPPISNNSSITVNVQQSGITITYPKSDGQFINTSRPAISADFVEVYPNTVRMFLDGKNVTDNCTIDTGTITLGYGTDHLNDKKYEVVVSGTSSLTNSSVSRNANFTIDTTPPIVSIDRIDDSDDDGFPEADEQLYVHYTANDPYLKEVWFGGECSTSSSGIIEVEVPVGTWKWSPTQLIVPATSAIVRRSTSTTTTLCTSTTHRSDPLPALI</sequence>
<dbReference type="Proteomes" id="UP000069850">
    <property type="component" value="Chromosome 1"/>
</dbReference>
<proteinExistence type="predicted"/>
<dbReference type="RefSeq" id="WP_062265257.1">
    <property type="nucleotide sequence ID" value="NZ_LT158599.1"/>
</dbReference>
<dbReference type="Gene3D" id="2.60.40.680">
    <property type="match status" value="1"/>
</dbReference>
<reference evidence="1 2" key="1">
    <citation type="submission" date="2016-01" db="EMBL/GenBank/DDBJ databases">
        <authorList>
            <person name="Manzoor S."/>
        </authorList>
    </citation>
    <scope>NUCLEOTIDE SEQUENCE [LARGE SCALE GENOMIC DNA]</scope>
    <source>
        <strain evidence="1">Methanoculleus sp MAB1</strain>
    </source>
</reference>
<dbReference type="GO" id="GO:0030246">
    <property type="term" value="F:carbohydrate binding"/>
    <property type="evidence" value="ECO:0007669"/>
    <property type="project" value="InterPro"/>
</dbReference>
<dbReference type="InterPro" id="IPR013783">
    <property type="entry name" value="Ig-like_fold"/>
</dbReference>
<protein>
    <submittedName>
        <fullName evidence="1">PKD domain-containing protein</fullName>
    </submittedName>
</protein>
<dbReference type="GeneID" id="95971560"/>
<dbReference type="Gene3D" id="2.60.40.10">
    <property type="entry name" value="Immunoglobulins"/>
    <property type="match status" value="1"/>
</dbReference>
<dbReference type="AlphaFoldDB" id="A0A0X3BPR1"/>
<dbReference type="KEGG" id="mema:MMAB1_2840"/>
<dbReference type="InterPro" id="IPR008965">
    <property type="entry name" value="CBM2/CBM3_carb-bd_dom_sf"/>
</dbReference>
<evidence type="ECO:0000313" key="1">
    <source>
        <dbReference type="EMBL" id="CVK34053.1"/>
    </source>
</evidence>
<evidence type="ECO:0000313" key="2">
    <source>
        <dbReference type="Proteomes" id="UP000069850"/>
    </source>
</evidence>